<sequence length="408" mass="42734">MQLVAYNATYFLIEEESSSSATGKSTSKNLHGQKHKKKGKKSEHGASESDAGGHHRESHKKHKSKEGGRRDDQSSKIERSTAINEPTQTNAMSGLSQLAPATIRTTEGGGGGGTSAPKTDGGSAYRILQTTPTGAPSGQRQQSLTSQYPKDVLVRAKQQELNQPSTSGAGGYKIIKELKPYVPDTPSNREKVGAVPVPRAPLDGKLTTDHEKPQKMKKSAIAKKSSTKVSALNAGDLLGSSGKGKKSLISAKTATPKAAGQSNLASDAMKKFDNRSVSFIKEPTAPEVAAMTEPKKAEGPAVIGTPTAAGADVEKQLVKQGGDASGAAITPEKASRRRRKYYLACCLTLVALFALVMITVMIVQYGAAGKLEDSTTAMTSSAATDGDSTDSQSTSESYSDSEDDATTT</sequence>
<proteinExistence type="predicted"/>
<dbReference type="AlphaFoldDB" id="A0A915ISE5"/>
<feature type="compositionally biased region" description="Basic and acidic residues" evidence="1">
    <location>
        <begin position="42"/>
        <end position="55"/>
    </location>
</feature>
<accession>A0A915ISE5</accession>
<keyword evidence="2" id="KW-0472">Membrane</keyword>
<keyword evidence="2" id="KW-0812">Transmembrane</keyword>
<feature type="compositionally biased region" description="Polar residues" evidence="1">
    <location>
        <begin position="128"/>
        <end position="144"/>
    </location>
</feature>
<organism evidence="3 4">
    <name type="scientific">Romanomermis culicivorax</name>
    <name type="common">Nematode worm</name>
    <dbReference type="NCBI Taxonomy" id="13658"/>
    <lineage>
        <taxon>Eukaryota</taxon>
        <taxon>Metazoa</taxon>
        <taxon>Ecdysozoa</taxon>
        <taxon>Nematoda</taxon>
        <taxon>Enoplea</taxon>
        <taxon>Dorylaimia</taxon>
        <taxon>Mermithida</taxon>
        <taxon>Mermithoidea</taxon>
        <taxon>Mermithidae</taxon>
        <taxon>Romanomermis</taxon>
    </lineage>
</organism>
<evidence type="ECO:0000256" key="1">
    <source>
        <dbReference type="SAM" id="MobiDB-lite"/>
    </source>
</evidence>
<feature type="compositionally biased region" description="Basic and acidic residues" evidence="1">
    <location>
        <begin position="65"/>
        <end position="79"/>
    </location>
</feature>
<dbReference type="Proteomes" id="UP000887565">
    <property type="component" value="Unplaced"/>
</dbReference>
<dbReference type="WBParaSite" id="nRc.2.0.1.t16299-RA">
    <property type="protein sequence ID" value="nRc.2.0.1.t16299-RA"/>
    <property type="gene ID" value="nRc.2.0.1.g16299"/>
</dbReference>
<evidence type="ECO:0000313" key="4">
    <source>
        <dbReference type="WBParaSite" id="nRc.2.0.1.t16299-RA"/>
    </source>
</evidence>
<evidence type="ECO:0000313" key="3">
    <source>
        <dbReference type="Proteomes" id="UP000887565"/>
    </source>
</evidence>
<keyword evidence="3" id="KW-1185">Reference proteome</keyword>
<feature type="compositionally biased region" description="Low complexity" evidence="1">
    <location>
        <begin position="375"/>
        <end position="398"/>
    </location>
</feature>
<feature type="region of interest" description="Disordered" evidence="1">
    <location>
        <begin position="16"/>
        <end position="144"/>
    </location>
</feature>
<feature type="compositionally biased region" description="Basic residues" evidence="1">
    <location>
        <begin position="31"/>
        <end position="41"/>
    </location>
</feature>
<protein>
    <submittedName>
        <fullName evidence="4">Uncharacterized protein</fullName>
    </submittedName>
</protein>
<reference evidence="4" key="1">
    <citation type="submission" date="2022-11" db="UniProtKB">
        <authorList>
            <consortium name="WormBaseParasite"/>
        </authorList>
    </citation>
    <scope>IDENTIFICATION</scope>
</reference>
<evidence type="ECO:0000256" key="2">
    <source>
        <dbReference type="SAM" id="Phobius"/>
    </source>
</evidence>
<feature type="transmembrane region" description="Helical" evidence="2">
    <location>
        <begin position="341"/>
        <end position="363"/>
    </location>
</feature>
<feature type="region of interest" description="Disordered" evidence="1">
    <location>
        <begin position="183"/>
        <end position="224"/>
    </location>
</feature>
<feature type="region of interest" description="Disordered" evidence="1">
    <location>
        <begin position="375"/>
        <end position="408"/>
    </location>
</feature>
<keyword evidence="2" id="KW-1133">Transmembrane helix</keyword>
<name>A0A915ISE5_ROMCU</name>
<feature type="compositionally biased region" description="Acidic residues" evidence="1">
    <location>
        <begin position="399"/>
        <end position="408"/>
    </location>
</feature>
<feature type="compositionally biased region" description="Polar residues" evidence="1">
    <location>
        <begin position="81"/>
        <end position="96"/>
    </location>
</feature>